<reference evidence="5 6" key="1">
    <citation type="submission" date="2021-09" db="EMBL/GenBank/DDBJ databases">
        <title>Genomic insights and catalytic innovation underlie evolution of tropane alkaloids biosynthesis.</title>
        <authorList>
            <person name="Wang Y.-J."/>
            <person name="Tian T."/>
            <person name="Huang J.-P."/>
            <person name="Huang S.-X."/>
        </authorList>
    </citation>
    <scope>NUCLEOTIDE SEQUENCE [LARGE SCALE GENOMIC DNA]</scope>
    <source>
        <strain evidence="5">KIB-2018</strain>
        <tissue evidence="5">Leaf</tissue>
    </source>
</reference>
<feature type="domain" description="Pectinesterase inhibitor" evidence="4">
    <location>
        <begin position="20"/>
        <end position="153"/>
    </location>
</feature>
<dbReference type="CDD" id="cd15800">
    <property type="entry name" value="PMEI-like_2"/>
    <property type="match status" value="1"/>
</dbReference>
<sequence>MANMRSFSLVFLATATVLLAGQVVVASDLCAGADYKPLCKSLLKGINNPAVATEAIINNLIRQTTHAKSLASRLGKDQKLDACIDNYDLALDSLNKALIAYKGNDKEKCAIMLSACIASYSTCEDTFAEFDLPSPLEKDDSRMEQTAATGLLVAKLD</sequence>
<dbReference type="PANTHER" id="PTHR31080:SF274">
    <property type="entry name" value="PECTINESTERASE_PECTINESTERASE INHIBITOR 26"/>
    <property type="match status" value="1"/>
</dbReference>
<evidence type="ECO:0000256" key="1">
    <source>
        <dbReference type="ARBA" id="ARBA00022729"/>
    </source>
</evidence>
<keyword evidence="1 3" id="KW-0732">Signal</keyword>
<dbReference type="InterPro" id="IPR006501">
    <property type="entry name" value="Pectinesterase_inhib_dom"/>
</dbReference>
<evidence type="ECO:0000313" key="5">
    <source>
        <dbReference type="EMBL" id="KAJ8758981.1"/>
    </source>
</evidence>
<dbReference type="NCBIfam" id="TIGR01614">
    <property type="entry name" value="PME_inhib"/>
    <property type="match status" value="1"/>
</dbReference>
<accession>A0AAV8SWZ9</accession>
<evidence type="ECO:0000256" key="3">
    <source>
        <dbReference type="SAM" id="SignalP"/>
    </source>
</evidence>
<evidence type="ECO:0000256" key="2">
    <source>
        <dbReference type="ARBA" id="ARBA00038471"/>
    </source>
</evidence>
<dbReference type="EMBL" id="JAIWQS010000007">
    <property type="protein sequence ID" value="KAJ8758981.1"/>
    <property type="molecule type" value="Genomic_DNA"/>
</dbReference>
<dbReference type="PANTHER" id="PTHR31080">
    <property type="entry name" value="PECTINESTERASE INHIBITOR-LIKE"/>
    <property type="match status" value="1"/>
</dbReference>
<name>A0AAV8SWZ9_9ROSI</name>
<comment type="caution">
    <text evidence="5">The sequence shown here is derived from an EMBL/GenBank/DDBJ whole genome shotgun (WGS) entry which is preliminary data.</text>
</comment>
<comment type="similarity">
    <text evidence="2">Belongs to the PMEI family.</text>
</comment>
<dbReference type="InterPro" id="IPR035513">
    <property type="entry name" value="Invertase/methylesterase_inhib"/>
</dbReference>
<keyword evidence="6" id="KW-1185">Reference proteome</keyword>
<feature type="signal peptide" evidence="3">
    <location>
        <begin position="1"/>
        <end position="20"/>
    </location>
</feature>
<organism evidence="5 6">
    <name type="scientific">Erythroxylum novogranatense</name>
    <dbReference type="NCBI Taxonomy" id="1862640"/>
    <lineage>
        <taxon>Eukaryota</taxon>
        <taxon>Viridiplantae</taxon>
        <taxon>Streptophyta</taxon>
        <taxon>Embryophyta</taxon>
        <taxon>Tracheophyta</taxon>
        <taxon>Spermatophyta</taxon>
        <taxon>Magnoliopsida</taxon>
        <taxon>eudicotyledons</taxon>
        <taxon>Gunneridae</taxon>
        <taxon>Pentapetalae</taxon>
        <taxon>rosids</taxon>
        <taxon>fabids</taxon>
        <taxon>Malpighiales</taxon>
        <taxon>Erythroxylaceae</taxon>
        <taxon>Erythroxylum</taxon>
    </lineage>
</organism>
<gene>
    <name evidence="5" type="ORF">K2173_003219</name>
</gene>
<dbReference type="AlphaFoldDB" id="A0AAV8SWZ9"/>
<dbReference type="InterPro" id="IPR051955">
    <property type="entry name" value="PME_Inhibitor"/>
</dbReference>
<evidence type="ECO:0000313" key="6">
    <source>
        <dbReference type="Proteomes" id="UP001159364"/>
    </source>
</evidence>
<evidence type="ECO:0000259" key="4">
    <source>
        <dbReference type="SMART" id="SM00856"/>
    </source>
</evidence>
<dbReference type="SUPFAM" id="SSF101148">
    <property type="entry name" value="Plant invertase/pectin methylesterase inhibitor"/>
    <property type="match status" value="1"/>
</dbReference>
<dbReference type="Gene3D" id="1.20.140.40">
    <property type="entry name" value="Invertase/pectin methylesterase inhibitor family protein"/>
    <property type="match status" value="1"/>
</dbReference>
<dbReference type="SMART" id="SM00856">
    <property type="entry name" value="PMEI"/>
    <property type="match status" value="1"/>
</dbReference>
<dbReference type="Pfam" id="PF04043">
    <property type="entry name" value="PMEI"/>
    <property type="match status" value="1"/>
</dbReference>
<dbReference type="Proteomes" id="UP001159364">
    <property type="component" value="Linkage Group LG07"/>
</dbReference>
<protein>
    <recommendedName>
        <fullName evidence="4">Pectinesterase inhibitor domain-containing protein</fullName>
    </recommendedName>
</protein>
<proteinExistence type="inferred from homology"/>
<dbReference type="GO" id="GO:0004857">
    <property type="term" value="F:enzyme inhibitor activity"/>
    <property type="evidence" value="ECO:0007669"/>
    <property type="project" value="InterPro"/>
</dbReference>
<feature type="chain" id="PRO_5043742795" description="Pectinesterase inhibitor domain-containing protein" evidence="3">
    <location>
        <begin position="21"/>
        <end position="157"/>
    </location>
</feature>